<sequence length="350" mass="38315">MIIMKFAFLCKSKPTSMGKRVAIIGAGIAGLSAAGYLTCKGFEVDVYDKQPVAGGLAALAIPSYRIPYNNIDEGVEDLTKSFGVKLYLNTKVMCGERHDEGDDFVKHVVDLRNIVKEYSAVVITTGTWRSRKLGVPGEDAKGVVDALTFLYKLRLAEHGLAKEFWTKPKRVVVVGAGLSAVDAAEEALRLGAEEVYLIYRRTKKEAPAGEYYVDDLIAKGVKWLELAAPTKIIVENGFVKAVEFQRMRLGPPDKTGRPSPIPIPGSEFTIEADLVIPAIGEVSTPPFTQECAEFKQFLDERGYIISKGYRLGNTNMFVAGDVLTGPTKLGEACKHGLYTARDVERFLRGV</sequence>
<dbReference type="PRINTS" id="PR00419">
    <property type="entry name" value="ADXRDTASE"/>
</dbReference>
<dbReference type="PANTHER" id="PTHR42783:SF3">
    <property type="entry name" value="GLUTAMATE SYNTHASE [NADPH] SMALL CHAIN-RELATED"/>
    <property type="match status" value="1"/>
</dbReference>
<gene>
    <name evidence="2" type="ORF">ENO26_03075</name>
</gene>
<evidence type="ECO:0000259" key="1">
    <source>
        <dbReference type="Pfam" id="PF07992"/>
    </source>
</evidence>
<dbReference type="EMBL" id="DSEU01000017">
    <property type="protein sequence ID" value="HEM66542.1"/>
    <property type="molecule type" value="Genomic_DNA"/>
</dbReference>
<accession>A0A7J2U2Y7</accession>
<protein>
    <submittedName>
        <fullName evidence="2">FAD-binding protein</fullName>
    </submittedName>
</protein>
<reference evidence="2" key="1">
    <citation type="journal article" date="2020" name="mSystems">
        <title>Genome- and Community-Level Interaction Insights into Carbon Utilization and Element Cycling Functions of Hydrothermarchaeota in Hydrothermal Sediment.</title>
        <authorList>
            <person name="Zhou Z."/>
            <person name="Liu Y."/>
            <person name="Xu W."/>
            <person name="Pan J."/>
            <person name="Luo Z.H."/>
            <person name="Li M."/>
        </authorList>
    </citation>
    <scope>NUCLEOTIDE SEQUENCE [LARGE SCALE GENOMIC DNA]</scope>
    <source>
        <strain evidence="2">SpSt-125</strain>
    </source>
</reference>
<comment type="caution">
    <text evidence="2">The sequence shown here is derived from an EMBL/GenBank/DDBJ whole genome shotgun (WGS) entry which is preliminary data.</text>
</comment>
<dbReference type="InterPro" id="IPR036188">
    <property type="entry name" value="FAD/NAD-bd_sf"/>
</dbReference>
<dbReference type="AlphaFoldDB" id="A0A7J2U2Y7"/>
<dbReference type="Pfam" id="PF07992">
    <property type="entry name" value="Pyr_redox_2"/>
    <property type="match status" value="1"/>
</dbReference>
<feature type="domain" description="FAD/NAD(P)-binding" evidence="1">
    <location>
        <begin position="20"/>
        <end position="336"/>
    </location>
</feature>
<dbReference type="SUPFAM" id="SSF51971">
    <property type="entry name" value="Nucleotide-binding domain"/>
    <property type="match status" value="1"/>
</dbReference>
<name>A0A7J2U2Y7_9CREN</name>
<dbReference type="InterPro" id="IPR023753">
    <property type="entry name" value="FAD/NAD-binding_dom"/>
</dbReference>
<proteinExistence type="predicted"/>
<dbReference type="NCBIfam" id="NF009409">
    <property type="entry name" value="PRK12770.1"/>
    <property type="match status" value="1"/>
</dbReference>
<dbReference type="PANTHER" id="PTHR42783">
    <property type="entry name" value="GLUTAMATE SYNTHASE [NADPH] SMALL CHAIN"/>
    <property type="match status" value="1"/>
</dbReference>
<organism evidence="2">
    <name type="scientific">Ignisphaera aggregans</name>
    <dbReference type="NCBI Taxonomy" id="334771"/>
    <lineage>
        <taxon>Archaea</taxon>
        <taxon>Thermoproteota</taxon>
        <taxon>Thermoprotei</taxon>
        <taxon>Desulfurococcales</taxon>
        <taxon>Desulfurococcaceae</taxon>
        <taxon>Ignisphaera</taxon>
    </lineage>
</organism>
<dbReference type="Gene3D" id="3.50.50.60">
    <property type="entry name" value="FAD/NAD(P)-binding domain"/>
    <property type="match status" value="2"/>
</dbReference>
<evidence type="ECO:0000313" key="2">
    <source>
        <dbReference type="EMBL" id="HEM66542.1"/>
    </source>
</evidence>
<dbReference type="GO" id="GO:0016491">
    <property type="term" value="F:oxidoreductase activity"/>
    <property type="evidence" value="ECO:0007669"/>
    <property type="project" value="InterPro"/>
</dbReference>